<dbReference type="GO" id="GO:0046872">
    <property type="term" value="F:metal ion binding"/>
    <property type="evidence" value="ECO:0007669"/>
    <property type="project" value="UniProtKB-KW"/>
</dbReference>
<feature type="domain" description="Peptidase S53" evidence="21">
    <location>
        <begin position="174"/>
        <end position="490"/>
    </location>
</feature>
<dbReference type="AlphaFoldDB" id="A0A8C1BX99"/>
<evidence type="ECO:0000256" key="18">
    <source>
        <dbReference type="ARBA" id="ARBA00032661"/>
    </source>
</evidence>
<keyword evidence="12" id="KW-0106">Calcium</keyword>
<evidence type="ECO:0000256" key="11">
    <source>
        <dbReference type="ARBA" id="ARBA00022825"/>
    </source>
</evidence>
<dbReference type="GO" id="GO:0006508">
    <property type="term" value="P:proteolysis"/>
    <property type="evidence" value="ECO:0007669"/>
    <property type="project" value="UniProtKB-KW"/>
</dbReference>
<dbReference type="SUPFAM" id="SSF52743">
    <property type="entry name" value="Subtilisin-like"/>
    <property type="match status" value="1"/>
</dbReference>
<dbReference type="CDD" id="cd04056">
    <property type="entry name" value="Peptidases_S53"/>
    <property type="match status" value="1"/>
</dbReference>
<dbReference type="PROSITE" id="PS51695">
    <property type="entry name" value="SEDOLISIN"/>
    <property type="match status" value="1"/>
</dbReference>
<keyword evidence="9" id="KW-0378">Hydrolase</keyword>
<dbReference type="GO" id="GO:0007417">
    <property type="term" value="P:central nervous system development"/>
    <property type="evidence" value="ECO:0007669"/>
    <property type="project" value="TreeGrafter"/>
</dbReference>
<dbReference type="InterPro" id="IPR050819">
    <property type="entry name" value="Tripeptidyl-peptidase_I"/>
</dbReference>
<keyword evidence="23" id="KW-1185">Reference proteome</keyword>
<dbReference type="EC" id="3.4.14.9" evidence="4"/>
<comment type="caution">
    <text evidence="20">Lacks conserved residue(s) required for the propagation of feature annotation.</text>
</comment>
<dbReference type="PANTHER" id="PTHR14218:SF15">
    <property type="entry name" value="TRIPEPTIDYL-PEPTIDASE 1"/>
    <property type="match status" value="1"/>
</dbReference>
<evidence type="ECO:0000259" key="21">
    <source>
        <dbReference type="PROSITE" id="PS51695"/>
    </source>
</evidence>
<dbReference type="Ensembl" id="ENSCCRT00000041838.2">
    <property type="protein sequence ID" value="ENSCCRP00000038603.2"/>
    <property type="gene ID" value="ENSCCRG00000077733.1"/>
</dbReference>
<sequence>MLFCFSVPEDWILVEGVEPLEEVELTFALKQQNVKQMEELLKLVSDPDSHQYGKHLSLEEVAALVQPSQLTEKVVRNWLQSHGVKNCHTVVTRDFLQCVMTVQVAEALLPGAKFHRYSRDSHTVLRSTSLYSIHKDVYQHLDFVGGVHRFPPKGKDISKGWEGARQSALGYHLGVTPSVIRSRYNLTEKDVGTATNNSQAVAQFLEQYYNPADLAEFMSLFAGGFTHMSAVERVVGTQGGGKAGIEASLDVEYIMSSGANISTWVFTNPGRHETQEPFLQWMLLLSNMSAVPWVHTISYGDDEDSLSDAYMNRINIEFMKAGLRGISMLFASGDSGAGCRHLTKERNTFRPSFPASSPYVTTVGGTSFKNPFKLTYEVTDYISGGGFSNVFAMPDYQGGAVQAYLKNVQPLPPQTYFNITGRAYPDLAALSDNYWVVTNHNGVLFVTEGCHLSCLDDKVEGKGFCASPSWDPVTGWGTPNYPALLKALMD</sequence>
<dbReference type="Gene3D" id="3.40.50.200">
    <property type="entry name" value="Peptidase S8/S53 domain"/>
    <property type="match status" value="2"/>
</dbReference>
<keyword evidence="6" id="KW-0645">Protease</keyword>
<dbReference type="InterPro" id="IPR036852">
    <property type="entry name" value="Peptidase_S8/S53_dom_sf"/>
</dbReference>
<keyword evidence="14" id="KW-1015">Disulfide bond</keyword>
<evidence type="ECO:0000256" key="3">
    <source>
        <dbReference type="ARBA" id="ARBA00004371"/>
    </source>
</evidence>
<dbReference type="CDD" id="cd11377">
    <property type="entry name" value="Pro-peptidase_S53"/>
    <property type="match status" value="1"/>
</dbReference>
<evidence type="ECO:0000256" key="17">
    <source>
        <dbReference type="ARBA" id="ARBA00032232"/>
    </source>
</evidence>
<evidence type="ECO:0000256" key="6">
    <source>
        <dbReference type="ARBA" id="ARBA00022670"/>
    </source>
</evidence>
<evidence type="ECO:0000256" key="8">
    <source>
        <dbReference type="ARBA" id="ARBA00022729"/>
    </source>
</evidence>
<evidence type="ECO:0000256" key="20">
    <source>
        <dbReference type="PROSITE-ProRule" id="PRU01032"/>
    </source>
</evidence>
<evidence type="ECO:0000256" key="19">
    <source>
        <dbReference type="ARBA" id="ARBA00045460"/>
    </source>
</evidence>
<keyword evidence="13" id="KW-0865">Zymogen</keyword>
<dbReference type="GO" id="GO:0005764">
    <property type="term" value="C:lysosome"/>
    <property type="evidence" value="ECO:0007669"/>
    <property type="project" value="UniProtKB-SubCell"/>
</dbReference>
<protein>
    <recommendedName>
        <fullName evidence="5">Tripeptidyl-peptidase 1</fullName>
        <ecNumber evidence="4">3.4.14.9</ecNumber>
    </recommendedName>
    <alternativeName>
        <fullName evidence="17">Tripeptidyl aminopeptidase</fullName>
    </alternativeName>
    <alternativeName>
        <fullName evidence="18">Tripeptidyl-peptidase I</fullName>
    </alternativeName>
</protein>
<keyword evidence="15" id="KW-0325">Glycoprotein</keyword>
<dbReference type="GO" id="GO:0004252">
    <property type="term" value="F:serine-type endopeptidase activity"/>
    <property type="evidence" value="ECO:0007669"/>
    <property type="project" value="InterPro"/>
</dbReference>
<reference evidence="22" key="2">
    <citation type="submission" date="2025-09" db="UniProtKB">
        <authorList>
            <consortium name="Ensembl"/>
        </authorList>
    </citation>
    <scope>IDENTIFICATION</scope>
</reference>
<dbReference type="SUPFAM" id="SSF54897">
    <property type="entry name" value="Protease propeptides/inhibitors"/>
    <property type="match status" value="1"/>
</dbReference>
<evidence type="ECO:0000313" key="22">
    <source>
        <dbReference type="Ensembl" id="ENSCCRP00000038603.2"/>
    </source>
</evidence>
<keyword evidence="10" id="KW-0068">Autocatalytic cleavage</keyword>
<keyword evidence="7" id="KW-0479">Metal-binding</keyword>
<evidence type="ECO:0000256" key="13">
    <source>
        <dbReference type="ARBA" id="ARBA00023145"/>
    </source>
</evidence>
<evidence type="ECO:0000256" key="1">
    <source>
        <dbReference type="ARBA" id="ARBA00000884"/>
    </source>
</evidence>
<comment type="function">
    <text evidence="19">Lysosomal serine protease with tripeptidyl-peptidase I activity. May act as a non-specific lysosomal peptidase which generates tripeptides from the breakdown products produced by lysosomal proteinases. Requires substrates with an unsubstituted N-terminus.</text>
</comment>
<evidence type="ECO:0000256" key="10">
    <source>
        <dbReference type="ARBA" id="ARBA00022813"/>
    </source>
</evidence>
<reference evidence="22" key="1">
    <citation type="submission" date="2025-08" db="UniProtKB">
        <authorList>
            <consortium name="Ensembl"/>
        </authorList>
    </citation>
    <scope>IDENTIFICATION</scope>
</reference>
<name>A0A8C1BX99_CYPCA</name>
<comment type="cofactor">
    <cofactor evidence="2">
        <name>Ca(2+)</name>
        <dbReference type="ChEBI" id="CHEBI:29108"/>
    </cofactor>
</comment>
<dbReference type="PANTHER" id="PTHR14218">
    <property type="entry name" value="PROTEASE S8 TRIPEPTIDYL PEPTIDASE I CLN2"/>
    <property type="match status" value="1"/>
</dbReference>
<dbReference type="GO" id="GO:0008240">
    <property type="term" value="F:tripeptidyl-peptidase activity"/>
    <property type="evidence" value="ECO:0007669"/>
    <property type="project" value="TreeGrafter"/>
</dbReference>
<evidence type="ECO:0000256" key="7">
    <source>
        <dbReference type="ARBA" id="ARBA00022723"/>
    </source>
</evidence>
<keyword evidence="11" id="KW-0720">Serine protease</keyword>
<dbReference type="InterPro" id="IPR030400">
    <property type="entry name" value="Sedolisin_dom"/>
</dbReference>
<evidence type="ECO:0000256" key="2">
    <source>
        <dbReference type="ARBA" id="ARBA00001913"/>
    </source>
</evidence>
<evidence type="ECO:0000256" key="12">
    <source>
        <dbReference type="ARBA" id="ARBA00022837"/>
    </source>
</evidence>
<organism evidence="22 23">
    <name type="scientific">Cyprinus carpio carpio</name>
    <dbReference type="NCBI Taxonomy" id="630221"/>
    <lineage>
        <taxon>Eukaryota</taxon>
        <taxon>Metazoa</taxon>
        <taxon>Chordata</taxon>
        <taxon>Craniata</taxon>
        <taxon>Vertebrata</taxon>
        <taxon>Euteleostomi</taxon>
        <taxon>Actinopterygii</taxon>
        <taxon>Neopterygii</taxon>
        <taxon>Teleostei</taxon>
        <taxon>Ostariophysi</taxon>
        <taxon>Cypriniformes</taxon>
        <taxon>Cyprinidae</taxon>
        <taxon>Cyprininae</taxon>
        <taxon>Cyprinus</taxon>
    </lineage>
</organism>
<evidence type="ECO:0000256" key="5">
    <source>
        <dbReference type="ARBA" id="ARBA00020254"/>
    </source>
</evidence>
<evidence type="ECO:0000256" key="15">
    <source>
        <dbReference type="ARBA" id="ARBA00023180"/>
    </source>
</evidence>
<comment type="catalytic activity">
    <reaction evidence="1">
        <text>Release of an N-terminal tripeptide from a polypeptide, but also has endopeptidase activity.</text>
        <dbReference type="EC" id="3.4.14.9"/>
    </reaction>
</comment>
<keyword evidence="8" id="KW-0732">Signal</keyword>
<dbReference type="GeneTree" id="ENSGT00390000008684"/>
<comment type="subcellular location">
    <subcellularLocation>
        <location evidence="3">Lysosome</location>
    </subcellularLocation>
</comment>
<dbReference type="InterPro" id="IPR015366">
    <property type="entry name" value="S53_propep"/>
</dbReference>
<keyword evidence="16" id="KW-0458">Lysosome</keyword>
<evidence type="ECO:0000256" key="9">
    <source>
        <dbReference type="ARBA" id="ARBA00022801"/>
    </source>
</evidence>
<dbReference type="Proteomes" id="UP001108240">
    <property type="component" value="Unplaced"/>
</dbReference>
<accession>A0A8C1BX99</accession>
<dbReference type="SMART" id="SM00944">
    <property type="entry name" value="Pro-kuma_activ"/>
    <property type="match status" value="1"/>
</dbReference>
<dbReference type="FunFam" id="3.40.50.200:FF:000012">
    <property type="entry name" value="Tripeptidyl-peptidase 1 preproprotein"/>
    <property type="match status" value="1"/>
</dbReference>
<proteinExistence type="predicted"/>
<evidence type="ECO:0000256" key="14">
    <source>
        <dbReference type="ARBA" id="ARBA00023157"/>
    </source>
</evidence>
<evidence type="ECO:0000256" key="16">
    <source>
        <dbReference type="ARBA" id="ARBA00023228"/>
    </source>
</evidence>
<evidence type="ECO:0000256" key="4">
    <source>
        <dbReference type="ARBA" id="ARBA00012067"/>
    </source>
</evidence>
<evidence type="ECO:0000313" key="23">
    <source>
        <dbReference type="Proteomes" id="UP001108240"/>
    </source>
</evidence>
<dbReference type="Pfam" id="PF09286">
    <property type="entry name" value="Pro-kuma_activ"/>
    <property type="match status" value="1"/>
</dbReference>